<name>F2BXW7_9FIRM</name>
<dbReference type="STRING" id="888062.HMPREF9083_1035"/>
<organism evidence="1 2">
    <name type="scientific">Dialister micraerophilus DSM 19965</name>
    <dbReference type="NCBI Taxonomy" id="888062"/>
    <lineage>
        <taxon>Bacteria</taxon>
        <taxon>Bacillati</taxon>
        <taxon>Bacillota</taxon>
        <taxon>Negativicutes</taxon>
        <taxon>Veillonellales</taxon>
        <taxon>Veillonellaceae</taxon>
        <taxon>Dialister</taxon>
    </lineage>
</organism>
<sequence length="53" mass="6155">MVRCSTLSIIIIAPLFLSRTYGKVYCKFHFSAHECIFHFVIIQQALSRDLHSL</sequence>
<comment type="caution">
    <text evidence="1">The sequence shown here is derived from an EMBL/GenBank/DDBJ whole genome shotgun (WGS) entry which is preliminary data.</text>
</comment>
<proteinExistence type="predicted"/>
<dbReference type="HOGENOM" id="CLU_3060970_0_0_9"/>
<evidence type="ECO:0000313" key="2">
    <source>
        <dbReference type="Proteomes" id="UP000003503"/>
    </source>
</evidence>
<reference evidence="1 2" key="1">
    <citation type="submission" date="2011-02" db="EMBL/GenBank/DDBJ databases">
        <authorList>
            <person name="Muzny D."/>
            <person name="Qin X."/>
            <person name="Deng J."/>
            <person name="Jiang H."/>
            <person name="Liu Y."/>
            <person name="Qu J."/>
            <person name="Song X.-Z."/>
            <person name="Zhang L."/>
            <person name="Thornton R."/>
            <person name="Coyle M."/>
            <person name="Francisco L."/>
            <person name="Jackson L."/>
            <person name="Javaid M."/>
            <person name="Korchina V."/>
            <person name="Kovar C."/>
            <person name="Mata R."/>
            <person name="Mathew T."/>
            <person name="Ngo R."/>
            <person name="Nguyen L."/>
            <person name="Nguyen N."/>
            <person name="Okwuonu G."/>
            <person name="Ongeri F."/>
            <person name="Pham C."/>
            <person name="Simmons D."/>
            <person name="Wilczek-Boney K."/>
            <person name="Hale W."/>
            <person name="Jakkamsetti A."/>
            <person name="Pham P."/>
            <person name="Ruth R."/>
            <person name="San Lucas F."/>
            <person name="Warren J."/>
            <person name="Zhang J."/>
            <person name="Zhao Z."/>
            <person name="Zhou C."/>
            <person name="Zhu D."/>
            <person name="Lee S."/>
            <person name="Bess C."/>
            <person name="Blankenburg K."/>
            <person name="Forbes L."/>
            <person name="Fu Q."/>
            <person name="Gubbala S."/>
            <person name="Hirani K."/>
            <person name="Jayaseelan J.C."/>
            <person name="Lara F."/>
            <person name="Munidasa M."/>
            <person name="Palculict T."/>
            <person name="Patil S."/>
            <person name="Pu L.-L."/>
            <person name="Saada N."/>
            <person name="Tang L."/>
            <person name="Weissenberger G."/>
            <person name="Zhu Y."/>
            <person name="Hemphill L."/>
            <person name="Shang Y."/>
            <person name="Youmans B."/>
            <person name="Ayvaz T."/>
            <person name="Ross M."/>
            <person name="Santibanez J."/>
            <person name="Aqrawi P."/>
            <person name="Gross S."/>
            <person name="Joshi V."/>
            <person name="Fowler G."/>
            <person name="Nazareth L."/>
            <person name="Reid J."/>
            <person name="Worley K."/>
            <person name="Petrosino J."/>
            <person name="Highlander S."/>
            <person name="Gibbs R."/>
        </authorList>
    </citation>
    <scope>NUCLEOTIDE SEQUENCE [LARGE SCALE GENOMIC DNA]</scope>
    <source>
        <strain evidence="1 2">DSM 19965</strain>
    </source>
</reference>
<protein>
    <submittedName>
        <fullName evidence="1">Uncharacterized protein</fullName>
    </submittedName>
</protein>
<accession>F2BXW7</accession>
<dbReference type="Proteomes" id="UP000003503">
    <property type="component" value="Unassembled WGS sequence"/>
</dbReference>
<evidence type="ECO:0000313" key="1">
    <source>
        <dbReference type="EMBL" id="EGF12762.1"/>
    </source>
</evidence>
<gene>
    <name evidence="1" type="ORF">HMPREF9083_1035</name>
</gene>
<dbReference type="AlphaFoldDB" id="F2BXW7"/>
<dbReference type="EMBL" id="AFBB01000021">
    <property type="protein sequence ID" value="EGF12762.1"/>
    <property type="molecule type" value="Genomic_DNA"/>
</dbReference>
<keyword evidence="2" id="KW-1185">Reference proteome</keyword>